<reference evidence="14" key="1">
    <citation type="submission" date="2021-01" db="UniProtKB">
        <authorList>
            <consortium name="EnsemblMetazoa"/>
        </authorList>
    </citation>
    <scope>IDENTIFICATION</scope>
</reference>
<dbReference type="GO" id="GO:0016887">
    <property type="term" value="F:ATP hydrolysis activity"/>
    <property type="evidence" value="ECO:0007669"/>
    <property type="project" value="InterPro"/>
</dbReference>
<dbReference type="SUPFAM" id="SSF52540">
    <property type="entry name" value="P-loop containing nucleoside triphosphate hydrolases"/>
    <property type="match status" value="2"/>
</dbReference>
<dbReference type="FunFam" id="1.20.1560.10:FF:000010">
    <property type="entry name" value="Multidrug resistance-associated ABC transporter"/>
    <property type="match status" value="1"/>
</dbReference>
<protein>
    <recommendedName>
        <fullName evidence="16">Multidrug resistance-associated protein 1</fullName>
    </recommendedName>
</protein>
<sequence>MLTLKDERFRVMNELISGMRILKLYGWELGFEDIINQIRVKEIQMIRRTQAAMVALIVEFKLAPFLMSVAAFYCYVLINPTHILTARTAFVGISVISDLGMAFALVPQIFSGVFQSLVSVGRMNSFLNSDEIDPYINREPDKLASSDLCLSIKNGYFAWVKCKVAYVPQQAWILNASIRKNILFTKPFKNKKYEEVLKACALTYDLNVLPAGDETEIGEKGINLSGGQKQRISIARACYASADVYFFDDPLSAVDVHVGSHLFKHVIGHKGLLADRTRILVTHNVSYLPYADRVIVLKDGMVAEQGTYNELVRESQVFAELVNQLKAQQDKESPGQTRKKADENQDKVKNTDKFKQNAQLIEDEDMRLGAVDWHVYAAYLDAIGYKWPIMILFFSLMSVWFSIKARDWLSVWSGDVPGSDGKISETMRDYRILIYCVLGFGNAVALMLSLTARNYASIEAAALIHMNVLYCILRAPVSFFETTPTGRIVNRFSRDIAIVDVIAAETLHMWMFAVFQLCGTLLAITIEIPIFFAAAAPLSILYYGFQMLYLSLSRQLQRLISVTFSPIFSHFTETFAGISVIRAFEVKDFFVKESCRKLDASIQCSYADLAAERWLTVRLEICGSLILLFASLVMVYYHEQFQGHGEKVGLILTYSLSVTMMLNSIIRTNSQMEISLVSVERLLEYINLPSEAPWKTLQQDIPAEWPEHGGIAFENYSTRYREGLPLVLKSISIVINPGEKVGIVGRTGTGKSSLALALFRVLEAAKGRIVIDNIDIGLIGLHDLRHRLTIIPQDPVLFRGSLRLNLDPLRSFNDKELWRALELAHSKEFVGKLTASDGSKGLSYLVTEGGANLSMGQRQLLCLARALLRKSRILVMDEATAAVDQATDKLIQETIRKEFKHCTVLTIAHRLNTILDYDRIIVFDNGRVAEFDSPVNLQKKQTGLFYALVKEANLPPDKHFHETKMPAEWTSNSQKARPVSI</sequence>
<feature type="domain" description="ABC transporter" evidence="12">
    <location>
        <begin position="75"/>
        <end position="324"/>
    </location>
</feature>
<keyword evidence="7" id="KW-0067">ATP-binding</keyword>
<keyword evidence="9 11" id="KW-0472">Membrane</keyword>
<name>A0A7M7KT51_VARDE</name>
<dbReference type="RefSeq" id="XP_022670320.1">
    <property type="nucleotide sequence ID" value="XM_022814585.1"/>
</dbReference>
<proteinExistence type="inferred from homology"/>
<evidence type="ECO:0000256" key="1">
    <source>
        <dbReference type="ARBA" id="ARBA00004128"/>
    </source>
</evidence>
<comment type="similarity">
    <text evidence="2">Belongs to the ABC transporter superfamily. ABCC family. Conjugate transporter (TC 3.A.1.208) subfamily.</text>
</comment>
<evidence type="ECO:0000256" key="4">
    <source>
        <dbReference type="ARBA" id="ARBA00022692"/>
    </source>
</evidence>
<feature type="transmembrane region" description="Helical" evidence="11">
    <location>
        <begin position="432"/>
        <end position="450"/>
    </location>
</feature>
<feature type="region of interest" description="Disordered" evidence="10">
    <location>
        <begin position="329"/>
        <end position="349"/>
    </location>
</feature>
<dbReference type="GeneID" id="111254086"/>
<feature type="transmembrane region" description="Helical" evidence="11">
    <location>
        <begin position="521"/>
        <end position="545"/>
    </location>
</feature>
<evidence type="ECO:0000256" key="2">
    <source>
        <dbReference type="ARBA" id="ARBA00009726"/>
    </source>
</evidence>
<dbReference type="Gene3D" id="3.40.50.300">
    <property type="entry name" value="P-loop containing nucleotide triphosphate hydrolases"/>
    <property type="match status" value="2"/>
</dbReference>
<evidence type="ECO:0000256" key="8">
    <source>
        <dbReference type="ARBA" id="ARBA00022989"/>
    </source>
</evidence>
<dbReference type="EnsemblMetazoa" id="XM_022814585">
    <property type="protein sequence ID" value="XP_022670320"/>
    <property type="gene ID" value="LOC111254086"/>
</dbReference>
<dbReference type="Gene3D" id="1.20.1560.10">
    <property type="entry name" value="ABC transporter type 1, transmembrane domain"/>
    <property type="match status" value="2"/>
</dbReference>
<organism evidence="14 15">
    <name type="scientific">Varroa destructor</name>
    <name type="common">Honeybee mite</name>
    <dbReference type="NCBI Taxonomy" id="109461"/>
    <lineage>
        <taxon>Eukaryota</taxon>
        <taxon>Metazoa</taxon>
        <taxon>Ecdysozoa</taxon>
        <taxon>Arthropoda</taxon>
        <taxon>Chelicerata</taxon>
        <taxon>Arachnida</taxon>
        <taxon>Acari</taxon>
        <taxon>Parasitiformes</taxon>
        <taxon>Mesostigmata</taxon>
        <taxon>Gamasina</taxon>
        <taxon>Dermanyssoidea</taxon>
        <taxon>Varroidae</taxon>
        <taxon>Varroa</taxon>
    </lineage>
</organism>
<dbReference type="CDD" id="cd03250">
    <property type="entry name" value="ABCC_MRP_domain1"/>
    <property type="match status" value="1"/>
</dbReference>
<dbReference type="PROSITE" id="PS50893">
    <property type="entry name" value="ABC_TRANSPORTER_2"/>
    <property type="match status" value="2"/>
</dbReference>
<dbReference type="FunFam" id="3.40.50.300:FF:000997">
    <property type="entry name" value="Multidrug resistance-associated protein 1"/>
    <property type="match status" value="1"/>
</dbReference>
<evidence type="ECO:0000256" key="5">
    <source>
        <dbReference type="ARBA" id="ARBA00022737"/>
    </source>
</evidence>
<evidence type="ECO:0000256" key="9">
    <source>
        <dbReference type="ARBA" id="ARBA00023136"/>
    </source>
</evidence>
<dbReference type="Pfam" id="PF00005">
    <property type="entry name" value="ABC_tran"/>
    <property type="match status" value="2"/>
</dbReference>
<dbReference type="FunFam" id="3.40.50.300:FF:000074">
    <property type="entry name" value="Multidrug resistance-associated protein 5 isoform 1"/>
    <property type="match status" value="1"/>
</dbReference>
<keyword evidence="15" id="KW-1185">Reference proteome</keyword>
<dbReference type="GO" id="GO:0005774">
    <property type="term" value="C:vacuolar membrane"/>
    <property type="evidence" value="ECO:0007669"/>
    <property type="project" value="UniProtKB-SubCell"/>
</dbReference>
<dbReference type="Pfam" id="PF00664">
    <property type="entry name" value="ABC_membrane"/>
    <property type="match status" value="2"/>
</dbReference>
<feature type="transmembrane region" description="Helical" evidence="11">
    <location>
        <begin position="51"/>
        <end position="78"/>
    </location>
</feature>
<evidence type="ECO:0000259" key="13">
    <source>
        <dbReference type="PROSITE" id="PS50929"/>
    </source>
</evidence>
<dbReference type="SUPFAM" id="SSF90123">
    <property type="entry name" value="ABC transporter transmembrane region"/>
    <property type="match status" value="2"/>
</dbReference>
<dbReference type="InterPro" id="IPR003593">
    <property type="entry name" value="AAA+_ATPase"/>
</dbReference>
<feature type="transmembrane region" description="Helical" evidence="11">
    <location>
        <begin position="619"/>
        <end position="637"/>
    </location>
</feature>
<keyword evidence="5" id="KW-0677">Repeat</keyword>
<dbReference type="InterPro" id="IPR050173">
    <property type="entry name" value="ABC_transporter_C-like"/>
</dbReference>
<dbReference type="PANTHER" id="PTHR24223">
    <property type="entry name" value="ATP-BINDING CASSETTE SUB-FAMILY C"/>
    <property type="match status" value="1"/>
</dbReference>
<evidence type="ECO:0000256" key="11">
    <source>
        <dbReference type="SAM" id="Phobius"/>
    </source>
</evidence>
<keyword evidence="4 11" id="KW-0812">Transmembrane</keyword>
<evidence type="ECO:0000256" key="3">
    <source>
        <dbReference type="ARBA" id="ARBA00022448"/>
    </source>
</evidence>
<dbReference type="GO" id="GO:0140359">
    <property type="term" value="F:ABC-type transporter activity"/>
    <property type="evidence" value="ECO:0007669"/>
    <property type="project" value="InterPro"/>
</dbReference>
<dbReference type="PROSITE" id="PS50929">
    <property type="entry name" value="ABC_TM1F"/>
    <property type="match status" value="2"/>
</dbReference>
<dbReference type="InterPro" id="IPR036640">
    <property type="entry name" value="ABC1_TM_sf"/>
</dbReference>
<feature type="transmembrane region" description="Helical" evidence="11">
    <location>
        <begin position="385"/>
        <end position="403"/>
    </location>
</feature>
<feature type="domain" description="ABC transmembrane type-1" evidence="13">
    <location>
        <begin position="389"/>
        <end position="673"/>
    </location>
</feature>
<dbReference type="SMART" id="SM00382">
    <property type="entry name" value="AAA"/>
    <property type="match status" value="1"/>
</dbReference>
<dbReference type="InterPro" id="IPR011527">
    <property type="entry name" value="ABC1_TM_dom"/>
</dbReference>
<comment type="subcellular location">
    <subcellularLocation>
        <location evidence="1">Vacuole membrane</location>
        <topology evidence="1">Multi-pass membrane protein</topology>
    </subcellularLocation>
</comment>
<evidence type="ECO:0000256" key="10">
    <source>
        <dbReference type="SAM" id="MobiDB-lite"/>
    </source>
</evidence>
<accession>A0A7M7KT51</accession>
<evidence type="ECO:0000259" key="12">
    <source>
        <dbReference type="PROSITE" id="PS50893"/>
    </source>
</evidence>
<evidence type="ECO:0000256" key="6">
    <source>
        <dbReference type="ARBA" id="ARBA00022741"/>
    </source>
</evidence>
<evidence type="ECO:0000313" key="15">
    <source>
        <dbReference type="Proteomes" id="UP000594260"/>
    </source>
</evidence>
<dbReference type="InterPro" id="IPR027417">
    <property type="entry name" value="P-loop_NTPase"/>
</dbReference>
<dbReference type="PANTHER" id="PTHR24223:SF443">
    <property type="entry name" value="MULTIDRUG-RESISTANCE LIKE PROTEIN 1, ISOFORM I"/>
    <property type="match status" value="1"/>
</dbReference>
<feature type="domain" description="ABC transporter" evidence="12">
    <location>
        <begin position="711"/>
        <end position="950"/>
    </location>
</feature>
<keyword evidence="3" id="KW-0813">Transport</keyword>
<evidence type="ECO:0000256" key="7">
    <source>
        <dbReference type="ARBA" id="ARBA00022840"/>
    </source>
</evidence>
<dbReference type="AlphaFoldDB" id="A0A7M7KT51"/>
<feature type="transmembrane region" description="Helical" evidence="11">
    <location>
        <begin position="649"/>
        <end position="666"/>
    </location>
</feature>
<keyword evidence="6" id="KW-0547">Nucleotide-binding</keyword>
<evidence type="ECO:0000313" key="14">
    <source>
        <dbReference type="EnsemblMetazoa" id="XP_022670320"/>
    </source>
</evidence>
<dbReference type="GO" id="GO:0005524">
    <property type="term" value="F:ATP binding"/>
    <property type="evidence" value="ECO:0007669"/>
    <property type="project" value="UniProtKB-KW"/>
</dbReference>
<evidence type="ECO:0008006" key="16">
    <source>
        <dbReference type="Google" id="ProtNLM"/>
    </source>
</evidence>
<dbReference type="CDD" id="cd18603">
    <property type="entry name" value="ABC_6TM_MRP1_2_3_6_D2_like"/>
    <property type="match status" value="1"/>
</dbReference>
<dbReference type="InterPro" id="IPR003439">
    <property type="entry name" value="ABC_transporter-like_ATP-bd"/>
</dbReference>
<feature type="domain" description="ABC transmembrane type-1" evidence="13">
    <location>
        <begin position="1"/>
        <end position="115"/>
    </location>
</feature>
<dbReference type="CDD" id="cd03244">
    <property type="entry name" value="ABCC_MRP_domain2"/>
    <property type="match status" value="1"/>
</dbReference>
<dbReference type="Proteomes" id="UP000594260">
    <property type="component" value="Unplaced"/>
</dbReference>
<keyword evidence="8 11" id="KW-1133">Transmembrane helix</keyword>